<dbReference type="HOGENOM" id="CLU_152394_0_0_9"/>
<name>C4L6X2_EXISA</name>
<proteinExistence type="predicted"/>
<dbReference type="Proteomes" id="UP000000716">
    <property type="component" value="Chromosome"/>
</dbReference>
<dbReference type="RefSeq" id="WP_012727184.1">
    <property type="nucleotide sequence ID" value="NC_012673.1"/>
</dbReference>
<dbReference type="KEGG" id="eat:EAT1b_1137"/>
<dbReference type="EMBL" id="CP001615">
    <property type="protein sequence ID" value="ACQ70065.1"/>
    <property type="molecule type" value="Genomic_DNA"/>
</dbReference>
<protein>
    <submittedName>
        <fullName evidence="1">Uncharacterized protein</fullName>
    </submittedName>
</protein>
<dbReference type="OrthoDB" id="2907406at2"/>
<gene>
    <name evidence="1" type="ordered locus">EAT1b_1137</name>
</gene>
<organism evidence="1 2">
    <name type="scientific">Exiguobacterium sp. (strain ATCC BAA-1283 / AT1b)</name>
    <dbReference type="NCBI Taxonomy" id="360911"/>
    <lineage>
        <taxon>Bacteria</taxon>
        <taxon>Bacillati</taxon>
        <taxon>Bacillota</taxon>
        <taxon>Bacilli</taxon>
        <taxon>Bacillales</taxon>
        <taxon>Bacillales Family XII. Incertae Sedis</taxon>
        <taxon>Exiguobacterium</taxon>
    </lineage>
</organism>
<dbReference type="STRING" id="360911.EAT1b_1137"/>
<evidence type="ECO:0000313" key="2">
    <source>
        <dbReference type="Proteomes" id="UP000000716"/>
    </source>
</evidence>
<accession>C4L6X2</accession>
<evidence type="ECO:0000313" key="1">
    <source>
        <dbReference type="EMBL" id="ACQ70065.1"/>
    </source>
</evidence>
<sequence length="136" mass="16250">MAIVERAGLFFELFPRKYEEKEDDPFIFSTLALSVESRGSFHFYGALLMKSEYEYLISQIALMLDGELNKFILNPVEPIFRMTIEREEVILYRFMLRFQTGKPRELIFYMNDCEINRFKEELKVEMTQILPPPFLP</sequence>
<keyword evidence="2" id="KW-1185">Reference proteome</keyword>
<reference evidence="1 2" key="1">
    <citation type="journal article" date="2011" name="J. Bacteriol.">
        <title>Complete genome sequence of the Thermophilic Bacterium Exiguobacterium sp. AT1b.</title>
        <authorList>
            <person name="Vishnivetskaya T.A."/>
            <person name="Lucas S."/>
            <person name="Copeland A."/>
            <person name="Lapidus A."/>
            <person name="Glavina Del Rio T."/>
            <person name="Dalin E."/>
            <person name="Tice H."/>
            <person name="Bruce D.C."/>
            <person name="Goodwin L.A."/>
            <person name="Pitluck S."/>
            <person name="Saunders E."/>
            <person name="Brettin T."/>
            <person name="Detter C."/>
            <person name="Han C."/>
            <person name="Larimer F."/>
            <person name="Land M.L."/>
            <person name="Hauser L.J."/>
            <person name="Kyrpides N.C."/>
            <person name="Ovchinnikova G."/>
            <person name="Kathariou S."/>
            <person name="Ramaley R.F."/>
            <person name="Rodrigues D.F."/>
            <person name="Hendrix C."/>
            <person name="Richardson P."/>
            <person name="Tiedje J.M."/>
        </authorList>
    </citation>
    <scope>NUCLEOTIDE SEQUENCE [LARGE SCALE GENOMIC DNA]</scope>
    <source>
        <strain evidence="2">ATCC BAA-1283 / AT1b</strain>
    </source>
</reference>
<dbReference type="AlphaFoldDB" id="C4L6X2"/>
<dbReference type="eggNOG" id="ENOG502ZT8F">
    <property type="taxonomic scope" value="Bacteria"/>
</dbReference>